<dbReference type="OrthoDB" id="4090074at2759"/>
<comment type="caution">
    <text evidence="3">The sequence shown here is derived from an EMBL/GenBank/DDBJ whole genome shotgun (WGS) entry which is preliminary data.</text>
</comment>
<sequence>MLPHTPGLGISETYGSTTIGNIDFSNDSLSLNFTKEYSDIPRRLAILNSSHRKIWSLEYVTKTDDEKLRSKTNKSDPLDQKLIKDNSSWINGKKDNKLNNDNTQSFYNPCISQTCKLFKLGTKVYSVITSGINDSILIFGQLDPKWNGWKLLKNEKKTLSEETNDIIYQDTQKRHDDEQNNKFDNLHIKSPKFIWVRSLTLKSKILGISAHTINTNTSLILVRTTDTIYILRVSIINSSFLLNKVFQYKQGPTYASFAHSSLLITSKTLRLCIIDCVGKFIVFKADNLKNIVFEKINLKFESFYDPTELSNFKKSIWLSPNRLILLSRTQLFEYSFDLSSDDKIISEIFKCRVLGGIWTKFLDIVKSPNENEIYYILTTKEIIIVDVSISFKRKLAWKHYLNDIDTSLYLQLIQAPKSDSNNICVVSSKNTHINYTMEFDIKNFKIFNNPYIFFTDINFPPISTNIYQFDSMPYLNIMIQKQKNSEITFDLLTYTSRFNDCNKFEKSHKPDDIFETLFMKHSFVVPIDKNESFKLFNYLIDYYQFDDDDSPDANEVTSEIYQMLKIFLDDESITHKSLFQMISHIHIPRNIKNIFKIVKHLIKNKDHAEYSVNLNQTIWMTDNMNVTGIYSNEDNIDETGTKIVKFFESLVGNSDKYITTDVTLYLLLSLIELRKNKKTLNQPEITKQLALSRELLPTDYADILDSFEEDANVIGIMDSDDEKDPSLSNSYASNVYSVPTVMSSQVPTIGLSQSHKTSQTILPNRVSPIKKKMVISTNNKSYDGGLSGLSDNPSSQPNSQQYSQFSQSQKGQNYSSQPGFTQSQSKGPKKKKRKTGFL</sequence>
<dbReference type="InterPro" id="IPR048535">
    <property type="entry name" value="RRN6_beta-prop"/>
</dbReference>
<feature type="domain" description="RRN6 beta-propeller" evidence="2">
    <location>
        <begin position="271"/>
        <end position="443"/>
    </location>
</feature>
<evidence type="ECO:0000313" key="4">
    <source>
        <dbReference type="Proteomes" id="UP000697127"/>
    </source>
</evidence>
<reference evidence="3" key="1">
    <citation type="submission" date="2020-11" db="EMBL/GenBank/DDBJ databases">
        <title>Kefir isolates.</title>
        <authorList>
            <person name="Marcisauskas S."/>
            <person name="Kim Y."/>
            <person name="Blasche S."/>
        </authorList>
    </citation>
    <scope>NUCLEOTIDE SEQUENCE</scope>
    <source>
        <strain evidence="3">Olga-1</strain>
    </source>
</reference>
<proteinExistence type="predicted"/>
<dbReference type="EMBL" id="PUHW01000011">
    <property type="protein sequence ID" value="KAG0691001.1"/>
    <property type="molecule type" value="Genomic_DNA"/>
</dbReference>
<feature type="compositionally biased region" description="Low complexity" evidence="1">
    <location>
        <begin position="794"/>
        <end position="809"/>
    </location>
</feature>
<name>A0A9P6WQ37_9ASCO</name>
<evidence type="ECO:0000313" key="3">
    <source>
        <dbReference type="EMBL" id="KAG0691001.1"/>
    </source>
</evidence>
<dbReference type="InterPro" id="IPR019350">
    <property type="entry name" value="RNA_pol_I-sp_TIF_RRN6-like"/>
</dbReference>
<dbReference type="AlphaFoldDB" id="A0A9P6WQ37"/>
<gene>
    <name evidence="3" type="ORF">C6P40_000280</name>
</gene>
<dbReference type="PANTHER" id="PTHR28221:SF2">
    <property type="entry name" value="RNA POLYMERASE I-SPECIFIC TRANSCRIPTION INITIATION FACTOR RRN6"/>
    <property type="match status" value="1"/>
</dbReference>
<keyword evidence="4" id="KW-1185">Reference proteome</keyword>
<protein>
    <recommendedName>
        <fullName evidence="2">RRN6 beta-propeller domain-containing protein</fullName>
    </recommendedName>
</protein>
<dbReference type="Proteomes" id="UP000697127">
    <property type="component" value="Unassembled WGS sequence"/>
</dbReference>
<feature type="region of interest" description="Disordered" evidence="1">
    <location>
        <begin position="780"/>
        <end position="838"/>
    </location>
</feature>
<dbReference type="PANTHER" id="PTHR28221">
    <property type="entry name" value="RNA POLYMERASE I-SPECIFIC TRANSCRIPTION INITIATION FACTOR RRN6"/>
    <property type="match status" value="1"/>
</dbReference>
<feature type="compositionally biased region" description="Polar residues" evidence="1">
    <location>
        <begin position="810"/>
        <end position="825"/>
    </location>
</feature>
<feature type="compositionally biased region" description="Basic residues" evidence="1">
    <location>
        <begin position="827"/>
        <end position="838"/>
    </location>
</feature>
<organism evidence="3 4">
    <name type="scientific">Pichia californica</name>
    <dbReference type="NCBI Taxonomy" id="460514"/>
    <lineage>
        <taxon>Eukaryota</taxon>
        <taxon>Fungi</taxon>
        <taxon>Dikarya</taxon>
        <taxon>Ascomycota</taxon>
        <taxon>Saccharomycotina</taxon>
        <taxon>Pichiomycetes</taxon>
        <taxon>Pichiales</taxon>
        <taxon>Pichiaceae</taxon>
        <taxon>Pichia</taxon>
    </lineage>
</organism>
<dbReference type="Pfam" id="PF10214">
    <property type="entry name" value="Rrn6_beta-prop"/>
    <property type="match status" value="1"/>
</dbReference>
<evidence type="ECO:0000256" key="1">
    <source>
        <dbReference type="SAM" id="MobiDB-lite"/>
    </source>
</evidence>
<accession>A0A9P6WQ37</accession>
<evidence type="ECO:0000259" key="2">
    <source>
        <dbReference type="Pfam" id="PF10214"/>
    </source>
</evidence>